<comment type="caution">
    <text evidence="16">The sequence shown here is derived from an EMBL/GenBank/DDBJ whole genome shotgun (WGS) entry which is preliminary data.</text>
</comment>
<dbReference type="InterPro" id="IPR015797">
    <property type="entry name" value="NUDIX_hydrolase-like_dom_sf"/>
</dbReference>
<dbReference type="GO" id="GO:0034039">
    <property type="term" value="F:8-oxo-7,8-dihydroguanine DNA N-glycosylase activity"/>
    <property type="evidence" value="ECO:0007669"/>
    <property type="project" value="TreeGrafter"/>
</dbReference>
<dbReference type="NCBIfam" id="TIGR01084">
    <property type="entry name" value="mutY"/>
    <property type="match status" value="1"/>
</dbReference>
<dbReference type="FunFam" id="1.10.340.30:FF:000002">
    <property type="entry name" value="Adenine DNA glycosylase"/>
    <property type="match status" value="1"/>
</dbReference>
<evidence type="ECO:0000256" key="12">
    <source>
        <dbReference type="ARBA" id="ARBA00023204"/>
    </source>
</evidence>
<comment type="catalytic activity">
    <reaction evidence="1 14">
        <text>Hydrolyzes free adenine bases from 7,8-dihydro-8-oxoguanine:adenine mismatched double-stranded DNA, leaving an apurinic site.</text>
        <dbReference type="EC" id="3.2.2.31"/>
    </reaction>
</comment>
<evidence type="ECO:0000259" key="15">
    <source>
        <dbReference type="SMART" id="SM00478"/>
    </source>
</evidence>
<evidence type="ECO:0000256" key="13">
    <source>
        <dbReference type="ARBA" id="ARBA00023295"/>
    </source>
</evidence>
<dbReference type="InterPro" id="IPR003265">
    <property type="entry name" value="HhH-GPD_domain"/>
</dbReference>
<evidence type="ECO:0000256" key="14">
    <source>
        <dbReference type="RuleBase" id="RU365096"/>
    </source>
</evidence>
<dbReference type="Pfam" id="PF00633">
    <property type="entry name" value="HHH"/>
    <property type="match status" value="1"/>
</dbReference>
<keyword evidence="11" id="KW-0411">Iron-sulfur</keyword>
<keyword evidence="6" id="KW-0004">4Fe-4S</keyword>
<dbReference type="GO" id="GO:0000701">
    <property type="term" value="F:purine-specific mismatch base pair DNA N-glycosylase activity"/>
    <property type="evidence" value="ECO:0007669"/>
    <property type="project" value="UniProtKB-EC"/>
</dbReference>
<keyword evidence="8 14" id="KW-0227">DNA damage</keyword>
<dbReference type="Proteomes" id="UP000316778">
    <property type="component" value="Unassembled WGS sequence"/>
</dbReference>
<name>A0A562TEE8_CHIJA</name>
<evidence type="ECO:0000313" key="17">
    <source>
        <dbReference type="Proteomes" id="UP000316778"/>
    </source>
</evidence>
<evidence type="ECO:0000256" key="6">
    <source>
        <dbReference type="ARBA" id="ARBA00022485"/>
    </source>
</evidence>
<dbReference type="EC" id="3.2.2.31" evidence="4 14"/>
<dbReference type="SMART" id="SM00478">
    <property type="entry name" value="ENDO3c"/>
    <property type="match status" value="1"/>
</dbReference>
<dbReference type="Pfam" id="PF00730">
    <property type="entry name" value="HhH-GPD"/>
    <property type="match status" value="1"/>
</dbReference>
<dbReference type="Pfam" id="PF14815">
    <property type="entry name" value="NUDIX_4"/>
    <property type="match status" value="1"/>
</dbReference>
<dbReference type="GO" id="GO:0035485">
    <property type="term" value="F:adenine/guanine mispair binding"/>
    <property type="evidence" value="ECO:0007669"/>
    <property type="project" value="TreeGrafter"/>
</dbReference>
<dbReference type="PANTHER" id="PTHR42944:SF1">
    <property type="entry name" value="ADENINE DNA GLYCOSYLASE"/>
    <property type="match status" value="1"/>
</dbReference>
<dbReference type="EMBL" id="VLLG01000002">
    <property type="protein sequence ID" value="TWI91921.1"/>
    <property type="molecule type" value="Genomic_DNA"/>
</dbReference>
<evidence type="ECO:0000256" key="7">
    <source>
        <dbReference type="ARBA" id="ARBA00022723"/>
    </source>
</evidence>
<dbReference type="OrthoDB" id="9802365at2"/>
<evidence type="ECO:0000256" key="11">
    <source>
        <dbReference type="ARBA" id="ARBA00023014"/>
    </source>
</evidence>
<proteinExistence type="inferred from homology"/>
<dbReference type="SUPFAM" id="SSF55811">
    <property type="entry name" value="Nudix"/>
    <property type="match status" value="1"/>
</dbReference>
<feature type="domain" description="HhH-GPD" evidence="15">
    <location>
        <begin position="42"/>
        <end position="193"/>
    </location>
</feature>
<reference evidence="16 17" key="1">
    <citation type="journal article" date="2013" name="Stand. Genomic Sci.">
        <title>Genomic Encyclopedia of Type Strains, Phase I: The one thousand microbial genomes (KMG-I) project.</title>
        <authorList>
            <person name="Kyrpides N.C."/>
            <person name="Woyke T."/>
            <person name="Eisen J.A."/>
            <person name="Garrity G."/>
            <person name="Lilburn T.G."/>
            <person name="Beck B.J."/>
            <person name="Whitman W.B."/>
            <person name="Hugenholtz P."/>
            <person name="Klenk H.P."/>
        </authorList>
    </citation>
    <scope>NUCLEOTIDE SEQUENCE [LARGE SCALE GENOMIC DNA]</scope>
    <source>
        <strain evidence="16 17">DSM 13484</strain>
    </source>
</reference>
<keyword evidence="12" id="KW-0234">DNA repair</keyword>
<dbReference type="GO" id="GO:0046872">
    <property type="term" value="F:metal ion binding"/>
    <property type="evidence" value="ECO:0007669"/>
    <property type="project" value="UniProtKB-UniRule"/>
</dbReference>
<evidence type="ECO:0000256" key="8">
    <source>
        <dbReference type="ARBA" id="ARBA00022763"/>
    </source>
</evidence>
<dbReference type="Gene3D" id="1.10.340.30">
    <property type="entry name" value="Hypothetical protein, domain 2"/>
    <property type="match status" value="1"/>
</dbReference>
<comment type="cofactor">
    <cofactor evidence="14">
        <name>[4Fe-4S] cluster</name>
        <dbReference type="ChEBI" id="CHEBI:49883"/>
    </cofactor>
    <text evidence="14">Binds 1 [4Fe-4S] cluster.</text>
</comment>
<dbReference type="CDD" id="cd03431">
    <property type="entry name" value="NUDIX_DNA_Glycosylase_C-MutY"/>
    <property type="match status" value="1"/>
</dbReference>
<evidence type="ECO:0000256" key="4">
    <source>
        <dbReference type="ARBA" id="ARBA00012045"/>
    </source>
</evidence>
<accession>A0A562TEE8</accession>
<keyword evidence="13 14" id="KW-0326">Glycosidase</keyword>
<dbReference type="GO" id="GO:0051539">
    <property type="term" value="F:4 iron, 4 sulfur cluster binding"/>
    <property type="evidence" value="ECO:0007669"/>
    <property type="project" value="UniProtKB-UniRule"/>
</dbReference>
<evidence type="ECO:0000256" key="10">
    <source>
        <dbReference type="ARBA" id="ARBA00023004"/>
    </source>
</evidence>
<dbReference type="Gene3D" id="1.10.1670.10">
    <property type="entry name" value="Helix-hairpin-Helix base-excision DNA repair enzymes (C-terminal)"/>
    <property type="match status" value="1"/>
</dbReference>
<dbReference type="InterPro" id="IPR000445">
    <property type="entry name" value="HhH_motif"/>
</dbReference>
<evidence type="ECO:0000256" key="3">
    <source>
        <dbReference type="ARBA" id="ARBA00008343"/>
    </source>
</evidence>
<gene>
    <name evidence="16" type="ORF">LX66_1302</name>
</gene>
<dbReference type="RefSeq" id="WP_145711052.1">
    <property type="nucleotide sequence ID" value="NZ_BAAAFY010000001.1"/>
</dbReference>
<dbReference type="Gene3D" id="3.90.79.10">
    <property type="entry name" value="Nucleoside Triphosphate Pyrophosphohydrolase"/>
    <property type="match status" value="1"/>
</dbReference>
<dbReference type="InterPro" id="IPR044298">
    <property type="entry name" value="MIG/MutY"/>
</dbReference>
<dbReference type="GO" id="GO:0006298">
    <property type="term" value="P:mismatch repair"/>
    <property type="evidence" value="ECO:0007669"/>
    <property type="project" value="TreeGrafter"/>
</dbReference>
<dbReference type="InterPro" id="IPR029119">
    <property type="entry name" value="MutY_C"/>
</dbReference>
<evidence type="ECO:0000256" key="9">
    <source>
        <dbReference type="ARBA" id="ARBA00022801"/>
    </source>
</evidence>
<evidence type="ECO:0000256" key="2">
    <source>
        <dbReference type="ARBA" id="ARBA00002933"/>
    </source>
</evidence>
<dbReference type="GO" id="GO:0032357">
    <property type="term" value="F:oxidized purine DNA binding"/>
    <property type="evidence" value="ECO:0007669"/>
    <property type="project" value="TreeGrafter"/>
</dbReference>
<dbReference type="CDD" id="cd00056">
    <property type="entry name" value="ENDO3c"/>
    <property type="match status" value="1"/>
</dbReference>
<dbReference type="GO" id="GO:0006284">
    <property type="term" value="P:base-excision repair"/>
    <property type="evidence" value="ECO:0007669"/>
    <property type="project" value="UniProtKB-UniRule"/>
</dbReference>
<protein>
    <recommendedName>
        <fullName evidence="5 14">Adenine DNA glycosylase</fullName>
        <ecNumber evidence="4 14">3.2.2.31</ecNumber>
    </recommendedName>
</protein>
<dbReference type="InterPro" id="IPR005760">
    <property type="entry name" value="A/G_AdeGlyc_MutY"/>
</dbReference>
<comment type="similarity">
    <text evidence="3 14">Belongs to the Nth/MutY family.</text>
</comment>
<dbReference type="PANTHER" id="PTHR42944">
    <property type="entry name" value="ADENINE DNA GLYCOSYLASE"/>
    <property type="match status" value="1"/>
</dbReference>
<dbReference type="InterPro" id="IPR023170">
    <property type="entry name" value="HhH_base_excis_C"/>
</dbReference>
<comment type="function">
    <text evidence="2">Adenine glycosylase active on G-A mispairs. MutY also corrects error-prone DNA synthesis past GO lesions which are due to the oxidatively damaged form of guanine: 7,8-dihydro-8-oxoguanine (8-oxo-dGTP).</text>
</comment>
<keyword evidence="17" id="KW-1185">Reference proteome</keyword>
<evidence type="ECO:0000313" key="16">
    <source>
        <dbReference type="EMBL" id="TWI91921.1"/>
    </source>
</evidence>
<evidence type="ECO:0000256" key="1">
    <source>
        <dbReference type="ARBA" id="ARBA00000843"/>
    </source>
</evidence>
<keyword evidence="10 14" id="KW-0408">Iron</keyword>
<keyword evidence="7" id="KW-0479">Metal-binding</keyword>
<evidence type="ECO:0000256" key="5">
    <source>
        <dbReference type="ARBA" id="ARBA00022023"/>
    </source>
</evidence>
<keyword evidence="9" id="KW-0378">Hydrolase</keyword>
<dbReference type="AlphaFoldDB" id="A0A562TEE8"/>
<dbReference type="InterPro" id="IPR011257">
    <property type="entry name" value="DNA_glycosylase"/>
</dbReference>
<organism evidence="16 17">
    <name type="scientific">Chitinophaga japonensis</name>
    <name type="common">Flexibacter japonensis</name>
    <dbReference type="NCBI Taxonomy" id="104662"/>
    <lineage>
        <taxon>Bacteria</taxon>
        <taxon>Pseudomonadati</taxon>
        <taxon>Bacteroidota</taxon>
        <taxon>Chitinophagia</taxon>
        <taxon>Chitinophagales</taxon>
        <taxon>Chitinophagaceae</taxon>
        <taxon>Chitinophaga</taxon>
    </lineage>
</organism>
<sequence length="358" mass="40803">MKLSPKQFFTARLLEWNRQHNTRSMPWKGIRDPYRIWLSEIILQQTRVEQGLPYYERFIAHYPTVRDLAAAPDEAVFRLWQGLGYYARCKNMLAAARQIVQTFDGRFPDTYEQIQSLKGIGPYTAAAVASFAFNSPHAVLDGNVFRVLARYFGIDTPTDSTGGKKQFAALAQELLPPEQSAIYNQSIMDFGAVVCKPQQPSCGQCLLAPACVALQQQTVARLPVKSKKLVIRKRYFYYIVLEHQDQVFIRKRTGNDIWQNLHEFILLEMPAPVTASELLASPELRGVMNGTPYTMQGASPTFKQQLTHQTIHSQFLLLAATRKPAIKDYMAVPRTRLNSYAFPKTITDFLQNKSLELF</sequence>
<dbReference type="SUPFAM" id="SSF48150">
    <property type="entry name" value="DNA-glycosylase"/>
    <property type="match status" value="1"/>
</dbReference>